<dbReference type="Proteomes" id="UP001222932">
    <property type="component" value="Unassembled WGS sequence"/>
</dbReference>
<dbReference type="GO" id="GO:0070034">
    <property type="term" value="F:telomerase RNA binding"/>
    <property type="evidence" value="ECO:0007669"/>
    <property type="project" value="TreeGrafter"/>
</dbReference>
<feature type="compositionally biased region" description="Acidic residues" evidence="1">
    <location>
        <begin position="964"/>
        <end position="976"/>
    </location>
</feature>
<dbReference type="Gene3D" id="3.40.50.1010">
    <property type="entry name" value="5'-nuclease"/>
    <property type="match status" value="1"/>
</dbReference>
<feature type="compositionally biased region" description="Basic and acidic residues" evidence="1">
    <location>
        <begin position="91"/>
        <end position="106"/>
    </location>
</feature>
<keyword evidence="4" id="KW-1185">Reference proteome</keyword>
<feature type="compositionally biased region" description="Basic and acidic residues" evidence="1">
    <location>
        <begin position="265"/>
        <end position="282"/>
    </location>
</feature>
<dbReference type="PANTHER" id="PTHR15696">
    <property type="entry name" value="SMG-7 SUPPRESSOR WITH MORPHOLOGICAL EFFECT ON GENITALIA PROTEIN 7"/>
    <property type="match status" value="1"/>
</dbReference>
<dbReference type="Gene3D" id="1.25.40.10">
    <property type="entry name" value="Tetratricopeptide repeat domain"/>
    <property type="match status" value="1"/>
</dbReference>
<accession>A0AAD3TZJ9</accession>
<dbReference type="InterPro" id="IPR011990">
    <property type="entry name" value="TPR-like_helical_dom_sf"/>
</dbReference>
<evidence type="ECO:0000256" key="1">
    <source>
        <dbReference type="SAM" id="MobiDB-lite"/>
    </source>
</evidence>
<feature type="compositionally biased region" description="Polar residues" evidence="1">
    <location>
        <begin position="214"/>
        <end position="226"/>
    </location>
</feature>
<feature type="compositionally biased region" description="Pro residues" evidence="1">
    <location>
        <begin position="69"/>
        <end position="82"/>
    </location>
</feature>
<feature type="compositionally biased region" description="Polar residues" evidence="1">
    <location>
        <begin position="51"/>
        <end position="60"/>
    </location>
</feature>
<reference evidence="3" key="2">
    <citation type="submission" date="2023-06" db="EMBL/GenBank/DDBJ databases">
        <authorList>
            <person name="Kobayashi Y."/>
            <person name="Kayamori A."/>
            <person name="Aoki K."/>
            <person name="Shiwa Y."/>
            <person name="Fujita N."/>
            <person name="Sugita T."/>
            <person name="Iwasaki W."/>
            <person name="Tanaka N."/>
            <person name="Takashima M."/>
        </authorList>
    </citation>
    <scope>NUCLEOTIDE SEQUENCE</scope>
    <source>
        <strain evidence="3">HIS016</strain>
    </source>
</reference>
<feature type="compositionally biased region" description="Basic and acidic residues" evidence="1">
    <location>
        <begin position="182"/>
        <end position="195"/>
    </location>
</feature>
<dbReference type="PANTHER" id="PTHR15696:SF0">
    <property type="entry name" value="TELOMERASE-BINDING PROTEIN EST1A"/>
    <property type="match status" value="1"/>
</dbReference>
<dbReference type="SUPFAM" id="SSF88723">
    <property type="entry name" value="PIN domain-like"/>
    <property type="match status" value="1"/>
</dbReference>
<dbReference type="GO" id="GO:0042162">
    <property type="term" value="F:telomeric DNA binding"/>
    <property type="evidence" value="ECO:0007669"/>
    <property type="project" value="TreeGrafter"/>
</dbReference>
<dbReference type="AlphaFoldDB" id="A0AAD3TZJ9"/>
<name>A0AAD3TZJ9_9TREE</name>
<evidence type="ECO:0000259" key="2">
    <source>
        <dbReference type="SMART" id="SM00670"/>
    </source>
</evidence>
<dbReference type="SUPFAM" id="SSF48452">
    <property type="entry name" value="TPR-like"/>
    <property type="match status" value="1"/>
</dbReference>
<dbReference type="CDD" id="cd09880">
    <property type="entry name" value="PIN_Smg5-6-like"/>
    <property type="match status" value="1"/>
</dbReference>
<dbReference type="GO" id="GO:0000184">
    <property type="term" value="P:nuclear-transcribed mRNA catabolic process, nonsense-mediated decay"/>
    <property type="evidence" value="ECO:0007669"/>
    <property type="project" value="TreeGrafter"/>
</dbReference>
<dbReference type="Pfam" id="PF10373">
    <property type="entry name" value="EST1_DNA_bind"/>
    <property type="match status" value="1"/>
</dbReference>
<evidence type="ECO:0000313" key="4">
    <source>
        <dbReference type="Proteomes" id="UP001222932"/>
    </source>
</evidence>
<feature type="region of interest" description="Disordered" evidence="1">
    <location>
        <begin position="684"/>
        <end position="723"/>
    </location>
</feature>
<comment type="caution">
    <text evidence="3">The sequence shown here is derived from an EMBL/GenBank/DDBJ whole genome shotgun (WGS) entry which is preliminary data.</text>
</comment>
<reference evidence="3" key="1">
    <citation type="journal article" date="2023" name="BMC Genomics">
        <title>Chromosome-level genome assemblies of Cutaneotrichosporon spp. (Trichosporonales, Basidiomycota) reveal imbalanced evolution between nucleotide sequences and chromosome synteny.</title>
        <authorList>
            <person name="Kobayashi Y."/>
            <person name="Kayamori A."/>
            <person name="Aoki K."/>
            <person name="Shiwa Y."/>
            <person name="Matsutani M."/>
            <person name="Fujita N."/>
            <person name="Sugita T."/>
            <person name="Iwasaki W."/>
            <person name="Tanaka N."/>
            <person name="Takashima M."/>
        </authorList>
    </citation>
    <scope>NUCLEOTIDE SEQUENCE</scope>
    <source>
        <strain evidence="3">HIS016</strain>
    </source>
</reference>
<feature type="region of interest" description="Disordered" evidence="1">
    <location>
        <begin position="936"/>
        <end position="976"/>
    </location>
</feature>
<dbReference type="GO" id="GO:0004540">
    <property type="term" value="F:RNA nuclease activity"/>
    <property type="evidence" value="ECO:0007669"/>
    <property type="project" value="UniProtKB-ARBA"/>
</dbReference>
<feature type="compositionally biased region" description="Basic and acidic residues" evidence="1">
    <location>
        <begin position="936"/>
        <end position="954"/>
    </location>
</feature>
<feature type="compositionally biased region" description="Basic and acidic residues" evidence="1">
    <location>
        <begin position="246"/>
        <end position="258"/>
    </location>
</feature>
<feature type="compositionally biased region" description="Acidic residues" evidence="1">
    <location>
        <begin position="692"/>
        <end position="708"/>
    </location>
</feature>
<sequence>MTASPQPIDPVLHRSVAPPSRSTRDYPAADDEVTSRIAALQRWQVPPLPQRTRQGSTSSQPHTQRREPPPPPTPLPPPPPPHASSSSSRPRTRDDGRRHRPNEFDRGPVASTSRQLYDPSKSPVIPRSPGPPRREASNAAPLPIPATPPHQSQKERRDTASSSRRPLFDPDAPPVPSAPRRRAPDDARAVRRRDGQGPSTHKLFDPAVHDPATFNASPFSSSSVLQDTLAVPARPSILRRMSSKVRSPDEEADLARERERRRKGSERGSVHTSQRKESDTRSRGSSGSQGSESLKDHQRGRGEGDSGAKELLRRVRNEIRALEQSLIDMHRKMQADPEAGIIVLIDKPLQPHPTGASNESLAWAELIAMHKELADFHSTFLKLALDPKSPRELRPLPVKHSIPVRLWQTGYLAILERLRFAWISQKSDIALELLTDFILDAYQSYTQLFQDEMMAAFRPAWIEALGDLARYRMAVATMESEAPRCKRSADARIDDDDEPLLEAASIGQEVADNWTVEDKETWRTTARDWYAMGISEKPGEGRLHNHLALLCSDVRGQEPRALYHFAKSLTALHPFEASREAVLPLFDSAAQFQRSTPEATAMDLFVRLHGMLFTRIELDDFDSVMSRFMERLEEDASLDGVSRKACLTQVDWLSMGVVNIAAMLQYGSDGGIIRKGWARESAARRRQAAVEENGDGDEEQGLDNDDEGQGQQPQTLPVLPPDSPAPPSFTNALHLTFSILEFTFAHPYRQQGLHQVLNPYLAIMLTFIATVFRIPVAGASLVTYVPWRQLAEFVNSLGVEVSEETRLVNGVPLPEDWMIRGMEWVGRRVFERGFWKPKTNSRSSNGGPAIPRVGERFNSEMDVLLANFDAALDITEGVVEEVEGADLTDGPVAVDDRRRRRVAWAAGTLASNVDGFELENGKVVIRGSLAAAIEAEEARKTRERQEEETREYARRGQQPQSAGSEEDIQDEDEDEDPDLAVLRERRRHLRDILKVPTTPRRAPRSRRARSTHNVVPGYTILVFDTNVLLSALNLFSKVVEGGQWSVVVPLPVVTELDGLSRNPAPLGTEAAAVVAYLEARIRTHALCLKIQTSRGNYLTDLLIRAETLDLRSRDTARTMDDMILNVAAFQRDHFVDRSSLLGQLQPVDGAPTQVLLVTFDRNLRLKARALGINAADEREMAAILAK</sequence>
<dbReference type="EMBL" id="BTCM01000008">
    <property type="protein sequence ID" value="GMK59434.1"/>
    <property type="molecule type" value="Genomic_DNA"/>
</dbReference>
<proteinExistence type="predicted"/>
<feature type="region of interest" description="Disordered" evidence="1">
    <location>
        <begin position="1"/>
        <end position="310"/>
    </location>
</feature>
<protein>
    <recommendedName>
        <fullName evidence="2">PIN domain-containing protein</fullName>
    </recommendedName>
</protein>
<dbReference type="GO" id="GO:0005697">
    <property type="term" value="C:telomerase holoenzyme complex"/>
    <property type="evidence" value="ECO:0007669"/>
    <property type="project" value="TreeGrafter"/>
</dbReference>
<organism evidence="3 4">
    <name type="scientific">Cutaneotrichosporon spelunceum</name>
    <dbReference type="NCBI Taxonomy" id="1672016"/>
    <lineage>
        <taxon>Eukaryota</taxon>
        <taxon>Fungi</taxon>
        <taxon>Dikarya</taxon>
        <taxon>Basidiomycota</taxon>
        <taxon>Agaricomycotina</taxon>
        <taxon>Tremellomycetes</taxon>
        <taxon>Trichosporonales</taxon>
        <taxon>Trichosporonaceae</taxon>
        <taxon>Cutaneotrichosporon</taxon>
    </lineage>
</organism>
<dbReference type="InterPro" id="IPR029060">
    <property type="entry name" value="PIN-like_dom_sf"/>
</dbReference>
<dbReference type="InterPro" id="IPR045153">
    <property type="entry name" value="Est1/Ebs1-like"/>
</dbReference>
<gene>
    <name evidence="3" type="ORF">CspeluHIS016_0800400</name>
</gene>
<dbReference type="InterPro" id="IPR018834">
    <property type="entry name" value="DNA/RNA-bd_Est1-type"/>
</dbReference>
<dbReference type="Pfam" id="PF13638">
    <property type="entry name" value="PIN_4"/>
    <property type="match status" value="1"/>
</dbReference>
<evidence type="ECO:0000313" key="3">
    <source>
        <dbReference type="EMBL" id="GMK59434.1"/>
    </source>
</evidence>
<feature type="compositionally biased region" description="Low complexity" evidence="1">
    <location>
        <begin position="283"/>
        <end position="292"/>
    </location>
</feature>
<feature type="domain" description="PIN" evidence="2">
    <location>
        <begin position="1019"/>
        <end position="1165"/>
    </location>
</feature>
<feature type="compositionally biased region" description="Basic and acidic residues" evidence="1">
    <location>
        <begin position="293"/>
        <end position="310"/>
    </location>
</feature>
<dbReference type="SMART" id="SM00670">
    <property type="entry name" value="PINc"/>
    <property type="match status" value="1"/>
</dbReference>
<dbReference type="InterPro" id="IPR002716">
    <property type="entry name" value="PIN_dom"/>
</dbReference>